<dbReference type="EMBL" id="AMEM01000040">
    <property type="protein sequence ID" value="EKX88087.1"/>
    <property type="molecule type" value="Genomic_DNA"/>
</dbReference>
<dbReference type="HOGENOM" id="CLU_030167_4_0_11"/>
<accession>L1MA34</accession>
<feature type="domain" description="HipA-like C-terminal" evidence="4">
    <location>
        <begin position="58"/>
        <end position="275"/>
    </location>
</feature>
<evidence type="ECO:0000313" key="6">
    <source>
        <dbReference type="Proteomes" id="UP000010445"/>
    </source>
</evidence>
<sequence>MDDELSLLLAVGEDTVGNVSVVPAGEKPIATPSAIFLGGENMDFTPVFAEVGVPDAVGIAGVQEKASARTIAVPTTVEGADAILKLSPPEYPQLVENENACLVLARESAGRLAEVVDAQVVTDANGISGLLVHRFDRSPNGVRYAVEDVTQLLGLYPAQKYNISYEELSHALAAVSGSPMVALRNAAYQLALAWLMGNGDLHAKNISVIRKNGRFDVAPIYDIPSTVPYGDTTLALSVQGRRDGLSVKKYFAYTDEVGLPRGSAERIVAAALAATKDADERIVSAANFDARRARDIRRVLRARRKMWGE</sequence>
<dbReference type="STRING" id="1035195.HMPREF9997_02450"/>
<evidence type="ECO:0000259" key="4">
    <source>
        <dbReference type="Pfam" id="PF07804"/>
    </source>
</evidence>
<evidence type="ECO:0000256" key="3">
    <source>
        <dbReference type="ARBA" id="ARBA00022777"/>
    </source>
</evidence>
<dbReference type="AlphaFoldDB" id="L1MA34"/>
<dbReference type="Proteomes" id="UP000010445">
    <property type="component" value="Unassembled WGS sequence"/>
</dbReference>
<dbReference type="PATRIC" id="fig|1035195.3.peg.2190"/>
<evidence type="ECO:0000256" key="2">
    <source>
        <dbReference type="ARBA" id="ARBA00022679"/>
    </source>
</evidence>
<evidence type="ECO:0000313" key="5">
    <source>
        <dbReference type="EMBL" id="EKX88087.1"/>
    </source>
</evidence>
<organism evidence="5 6">
    <name type="scientific">Corynebacterium durum F0235</name>
    <dbReference type="NCBI Taxonomy" id="1035195"/>
    <lineage>
        <taxon>Bacteria</taxon>
        <taxon>Bacillati</taxon>
        <taxon>Actinomycetota</taxon>
        <taxon>Actinomycetes</taxon>
        <taxon>Mycobacteriales</taxon>
        <taxon>Corynebacteriaceae</taxon>
        <taxon>Corynebacterium</taxon>
    </lineage>
</organism>
<dbReference type="Gene3D" id="1.10.1070.20">
    <property type="match status" value="1"/>
</dbReference>
<name>L1MA34_9CORY</name>
<comment type="similarity">
    <text evidence="1">Belongs to the HipA Ser/Thr kinase family.</text>
</comment>
<comment type="caution">
    <text evidence="5">The sequence shown here is derived from an EMBL/GenBank/DDBJ whole genome shotgun (WGS) entry which is preliminary data.</text>
</comment>
<dbReference type="GO" id="GO:0004674">
    <property type="term" value="F:protein serine/threonine kinase activity"/>
    <property type="evidence" value="ECO:0007669"/>
    <property type="project" value="TreeGrafter"/>
</dbReference>
<keyword evidence="3" id="KW-0418">Kinase</keyword>
<dbReference type="Pfam" id="PF07804">
    <property type="entry name" value="HipA_C"/>
    <property type="match status" value="1"/>
</dbReference>
<keyword evidence="6" id="KW-1185">Reference proteome</keyword>
<dbReference type="PANTHER" id="PTHR37419">
    <property type="entry name" value="SERINE/THREONINE-PROTEIN KINASE TOXIN HIPA"/>
    <property type="match status" value="1"/>
</dbReference>
<dbReference type="eggNOG" id="COG3550">
    <property type="taxonomic scope" value="Bacteria"/>
</dbReference>
<proteinExistence type="inferred from homology"/>
<protein>
    <submittedName>
        <fullName evidence="5">HipA-like protein</fullName>
    </submittedName>
</protein>
<evidence type="ECO:0000256" key="1">
    <source>
        <dbReference type="ARBA" id="ARBA00010164"/>
    </source>
</evidence>
<dbReference type="GO" id="GO:0005829">
    <property type="term" value="C:cytosol"/>
    <property type="evidence" value="ECO:0007669"/>
    <property type="project" value="TreeGrafter"/>
</dbReference>
<reference evidence="5 6" key="1">
    <citation type="submission" date="2012-05" db="EMBL/GenBank/DDBJ databases">
        <authorList>
            <person name="Weinstock G."/>
            <person name="Sodergren E."/>
            <person name="Lobos E.A."/>
            <person name="Fulton L."/>
            <person name="Fulton R."/>
            <person name="Courtney L."/>
            <person name="Fronick C."/>
            <person name="O'Laughlin M."/>
            <person name="Godfrey J."/>
            <person name="Wilson R.M."/>
            <person name="Miner T."/>
            <person name="Farmer C."/>
            <person name="Delehaunty K."/>
            <person name="Cordes M."/>
            <person name="Minx P."/>
            <person name="Tomlinson C."/>
            <person name="Chen J."/>
            <person name="Wollam A."/>
            <person name="Pepin K.H."/>
            <person name="Bhonagiri V."/>
            <person name="Zhang X."/>
            <person name="Suruliraj S."/>
            <person name="Warren W."/>
            <person name="Mitreva M."/>
            <person name="Mardis E.R."/>
            <person name="Wilson R.K."/>
        </authorList>
    </citation>
    <scope>NUCLEOTIDE SEQUENCE [LARGE SCALE GENOMIC DNA]</scope>
    <source>
        <strain evidence="5 6">F0235</strain>
    </source>
</reference>
<dbReference type="InterPro" id="IPR052028">
    <property type="entry name" value="HipA_Ser/Thr_kinase"/>
</dbReference>
<dbReference type="InterPro" id="IPR012893">
    <property type="entry name" value="HipA-like_C"/>
</dbReference>
<keyword evidence="2" id="KW-0808">Transferase</keyword>
<dbReference type="PANTHER" id="PTHR37419:SF1">
    <property type="entry name" value="SERINE_THREONINE-PROTEIN KINASE TOXIN HIPA"/>
    <property type="match status" value="1"/>
</dbReference>
<gene>
    <name evidence="5" type="ORF">HMPREF9997_02450</name>
</gene>